<accession>A0A2Z3H0F0</accession>
<evidence type="ECO:0000313" key="2">
    <source>
        <dbReference type="EMBL" id="AWM40249.1"/>
    </source>
</evidence>
<keyword evidence="1" id="KW-0812">Transmembrane</keyword>
<dbReference type="AlphaFoldDB" id="A0A2Z3H0F0"/>
<evidence type="ECO:0000313" key="3">
    <source>
        <dbReference type="Proteomes" id="UP000245802"/>
    </source>
</evidence>
<keyword evidence="1" id="KW-0472">Membrane</keyword>
<gene>
    <name evidence="2" type="ORF">C1280_26765</name>
</gene>
<feature type="transmembrane region" description="Helical" evidence="1">
    <location>
        <begin position="47"/>
        <end position="68"/>
    </location>
</feature>
<dbReference type="KEGG" id="gog:C1280_26765"/>
<proteinExistence type="predicted"/>
<reference evidence="2 3" key="1">
    <citation type="submission" date="2018-01" db="EMBL/GenBank/DDBJ databases">
        <title>G. obscuriglobus.</title>
        <authorList>
            <person name="Franke J."/>
            <person name="Blomberg W."/>
            <person name="Selmecki A."/>
        </authorList>
    </citation>
    <scope>NUCLEOTIDE SEQUENCE [LARGE SCALE GENOMIC DNA]</scope>
    <source>
        <strain evidence="2 3">DSM 5831</strain>
    </source>
</reference>
<protein>
    <submittedName>
        <fullName evidence="2">Uncharacterized protein</fullName>
    </submittedName>
</protein>
<keyword evidence="1" id="KW-1133">Transmembrane helix</keyword>
<keyword evidence="3" id="KW-1185">Reference proteome</keyword>
<dbReference type="Proteomes" id="UP000245802">
    <property type="component" value="Chromosome"/>
</dbReference>
<name>A0A2Z3H0F0_9BACT</name>
<sequence>MRLQRFRSVPLCRSTKHVFTTVLTAGAASPAAPVPNTTRVLTRTTRLFFFSLWTVAYVTAGGTTVYGFRGRPGRPVRGGTTTCP</sequence>
<organism evidence="2 3">
    <name type="scientific">Gemmata obscuriglobus</name>
    <dbReference type="NCBI Taxonomy" id="114"/>
    <lineage>
        <taxon>Bacteria</taxon>
        <taxon>Pseudomonadati</taxon>
        <taxon>Planctomycetota</taxon>
        <taxon>Planctomycetia</taxon>
        <taxon>Gemmatales</taxon>
        <taxon>Gemmataceae</taxon>
        <taxon>Gemmata</taxon>
    </lineage>
</organism>
<dbReference type="EMBL" id="CP025958">
    <property type="protein sequence ID" value="AWM40249.1"/>
    <property type="molecule type" value="Genomic_DNA"/>
</dbReference>
<evidence type="ECO:0000256" key="1">
    <source>
        <dbReference type="SAM" id="Phobius"/>
    </source>
</evidence>